<feature type="compositionally biased region" description="Basic residues" evidence="5">
    <location>
        <begin position="310"/>
        <end position="325"/>
    </location>
</feature>
<feature type="compositionally biased region" description="Polar residues" evidence="5">
    <location>
        <begin position="110"/>
        <end position="126"/>
    </location>
</feature>
<keyword evidence="2 4" id="KW-0863">Zinc-finger</keyword>
<dbReference type="PROSITE" id="PS00344">
    <property type="entry name" value="GATA_ZN_FINGER_1"/>
    <property type="match status" value="1"/>
</dbReference>
<dbReference type="SUPFAM" id="SSF57716">
    <property type="entry name" value="Glucocorticoid receptor-like (DNA-binding domain)"/>
    <property type="match status" value="1"/>
</dbReference>
<dbReference type="SMART" id="SM00401">
    <property type="entry name" value="ZnF_GATA"/>
    <property type="match status" value="1"/>
</dbReference>
<dbReference type="Pfam" id="PF00320">
    <property type="entry name" value="GATA"/>
    <property type="match status" value="1"/>
</dbReference>
<evidence type="ECO:0000256" key="2">
    <source>
        <dbReference type="ARBA" id="ARBA00022771"/>
    </source>
</evidence>
<organism evidence="7 8">
    <name type="scientific">Nakaseomyces bracarensis</name>
    <dbReference type="NCBI Taxonomy" id="273131"/>
    <lineage>
        <taxon>Eukaryota</taxon>
        <taxon>Fungi</taxon>
        <taxon>Dikarya</taxon>
        <taxon>Ascomycota</taxon>
        <taxon>Saccharomycotina</taxon>
        <taxon>Saccharomycetes</taxon>
        <taxon>Saccharomycetales</taxon>
        <taxon>Saccharomycetaceae</taxon>
        <taxon>Nakaseomyces</taxon>
    </lineage>
</organism>
<proteinExistence type="predicted"/>
<dbReference type="InterPro" id="IPR000679">
    <property type="entry name" value="Znf_GATA"/>
</dbReference>
<feature type="compositionally biased region" description="Polar residues" evidence="5">
    <location>
        <begin position="291"/>
        <end position="304"/>
    </location>
</feature>
<evidence type="ECO:0000256" key="4">
    <source>
        <dbReference type="PROSITE-ProRule" id="PRU00094"/>
    </source>
</evidence>
<dbReference type="PROSITE" id="PS50114">
    <property type="entry name" value="GATA_ZN_FINGER_2"/>
    <property type="match status" value="1"/>
</dbReference>
<feature type="region of interest" description="Disordered" evidence="5">
    <location>
        <begin position="101"/>
        <end position="131"/>
    </location>
</feature>
<dbReference type="Proteomes" id="UP001623330">
    <property type="component" value="Unassembled WGS sequence"/>
</dbReference>
<dbReference type="EMBL" id="JBEVYD010000009">
    <property type="protein sequence ID" value="KAL3230498.1"/>
    <property type="molecule type" value="Genomic_DNA"/>
</dbReference>
<keyword evidence="3" id="KW-0862">Zinc</keyword>
<evidence type="ECO:0000313" key="7">
    <source>
        <dbReference type="EMBL" id="KAL3230498.1"/>
    </source>
</evidence>
<evidence type="ECO:0000256" key="1">
    <source>
        <dbReference type="ARBA" id="ARBA00022723"/>
    </source>
</evidence>
<sequence>MISDPYQFPQRIVLPPIQSLFNNDGGVNGIRPRPLVPRSYEILDSSPTAYFQSVRTFDRSFIDTNRSIPMMYPPPPINIPSYGIHYHNIVPPTTNYYQLPPPPQNPDPITFNSSPQPTTYTTPMKNTSPLTRITTPATTAVTYNGCTPYKPDVITTPQQASDCKVETPKLVSDYKFALNLTPAKSSQLKDQSGKGDSKLHSLTTVAMALASQSKQELIPNSLEELKFSKINGYQAKTKKHVFKNMVTKVKFDNHPPSLLPVTIPKLINKEFVQVIQTPQCLTVSERPATGESKSTCNADNSQDNGSTKTTVRKRKVKPGKVSKSGKNRNIYGHCLHCGQEDTPEWRNGPQGKATLCNACGLFFKKLKKHFGNETIAIQYMQHRCLVDSEDRTMPKHNE</sequence>
<feature type="region of interest" description="Disordered" evidence="5">
    <location>
        <begin position="285"/>
        <end position="325"/>
    </location>
</feature>
<evidence type="ECO:0000259" key="6">
    <source>
        <dbReference type="PROSITE" id="PS50114"/>
    </source>
</evidence>
<comment type="caution">
    <text evidence="7">The sequence shown here is derived from an EMBL/GenBank/DDBJ whole genome shotgun (WGS) entry which is preliminary data.</text>
</comment>
<protein>
    <submittedName>
        <fullName evidence="7">GATA zinc finger</fullName>
    </submittedName>
</protein>
<dbReference type="Gene3D" id="3.30.50.10">
    <property type="entry name" value="Erythroid Transcription Factor GATA-1, subunit A"/>
    <property type="match status" value="1"/>
</dbReference>
<keyword evidence="8" id="KW-1185">Reference proteome</keyword>
<name>A0ABR4NQL6_9SACH</name>
<keyword evidence="1" id="KW-0479">Metal-binding</keyword>
<evidence type="ECO:0000313" key="8">
    <source>
        <dbReference type="Proteomes" id="UP001623330"/>
    </source>
</evidence>
<dbReference type="CDD" id="cd00202">
    <property type="entry name" value="ZnF_GATA"/>
    <property type="match status" value="1"/>
</dbReference>
<accession>A0ABR4NQL6</accession>
<gene>
    <name evidence="7" type="ORF">RNJ44_00947</name>
</gene>
<evidence type="ECO:0000256" key="3">
    <source>
        <dbReference type="ARBA" id="ARBA00022833"/>
    </source>
</evidence>
<feature type="domain" description="GATA-type" evidence="6">
    <location>
        <begin position="334"/>
        <end position="364"/>
    </location>
</feature>
<reference evidence="7 8" key="1">
    <citation type="submission" date="2024-05" db="EMBL/GenBank/DDBJ databases">
        <title>Long read based assembly of the Candida bracarensis genome reveals expanded adhesin content.</title>
        <authorList>
            <person name="Marcet-Houben M."/>
            <person name="Ksiezopolska E."/>
            <person name="Gabaldon T."/>
        </authorList>
    </citation>
    <scope>NUCLEOTIDE SEQUENCE [LARGE SCALE GENOMIC DNA]</scope>
    <source>
        <strain evidence="7 8">CBM6</strain>
    </source>
</reference>
<dbReference type="InterPro" id="IPR051140">
    <property type="entry name" value="GATA_TF"/>
</dbReference>
<evidence type="ECO:0000256" key="5">
    <source>
        <dbReference type="SAM" id="MobiDB-lite"/>
    </source>
</evidence>
<dbReference type="InterPro" id="IPR013088">
    <property type="entry name" value="Znf_NHR/GATA"/>
</dbReference>
<dbReference type="PANTHER" id="PTHR45658">
    <property type="entry name" value="GATA TRANSCRIPTION FACTOR"/>
    <property type="match status" value="1"/>
</dbReference>